<dbReference type="OrthoDB" id="9806984at2"/>
<sequence>MTQPPTDTAAGETIPEPEIQRGRRFSIVWMIPILAALIGVWLAVKTIRETGPTITIVFRSAEGLVPGKTEIKYKDVTVGKVERIQLSEDLDQVLVTAVMSREVAGHLTPETLFWIVRARVAVGEVSGISTLLSGAYIGMMPGSNGKIIHRFEGKDKPPAIFRNTPGRQFNLRAEQLGSLDIGSPVYYRQVKVGRVTNVDMAEDGTGVMLEIFVEAPYHRQVKRGSRFYNASGLNMRIGADGVSVDTPSLASLLVGGIAFFTAYDQVAASPPDDNHRFTLYDSRDEANAATFSYREYYLLYFDETVRGLSAGAPVDFYGIKIGEVISIRLLFDQDTLSFRIPVLIAIEPDRIELSGELAIPEYKVVEKLVGKGLRAQQRTSSLLTGKSYVSLRIHPEAPGREIGTDDIYPVLPTIPNTVEEIAATAKRLLDRFNGLALEKTLTDIREAAIQVKAMTGSRTLESAIDNIDQSFAQFMKVTTDINDGTLPKLNGVLDQARASLARGEEALATANTVLGEGLPAAANLNRLLLELQEAARAVEALADYLERHPDAIVYGKGNQE</sequence>
<keyword evidence="2" id="KW-1003">Cell membrane</keyword>
<gene>
    <name evidence="9" type="primary">pqiB</name>
    <name evidence="9" type="ORF">DSCA_15590</name>
</gene>
<keyword evidence="5 7" id="KW-1133">Transmembrane helix</keyword>
<keyword evidence="6 7" id="KW-0472">Membrane</keyword>
<evidence type="ECO:0000256" key="5">
    <source>
        <dbReference type="ARBA" id="ARBA00022989"/>
    </source>
</evidence>
<dbReference type="AlphaFoldDB" id="A0A5K7YIC7"/>
<dbReference type="EMBL" id="AP021874">
    <property type="protein sequence ID" value="BBO67629.1"/>
    <property type="molecule type" value="Genomic_DNA"/>
</dbReference>
<dbReference type="GO" id="GO:0005886">
    <property type="term" value="C:plasma membrane"/>
    <property type="evidence" value="ECO:0007669"/>
    <property type="project" value="UniProtKB-SubCell"/>
</dbReference>
<feature type="domain" description="Mce/MlaD" evidence="8">
    <location>
        <begin position="166"/>
        <end position="227"/>
    </location>
</feature>
<evidence type="ECO:0000256" key="2">
    <source>
        <dbReference type="ARBA" id="ARBA00022475"/>
    </source>
</evidence>
<dbReference type="InterPro" id="IPR051800">
    <property type="entry name" value="PqiA-PqiB_transport"/>
</dbReference>
<dbReference type="PANTHER" id="PTHR30462:SF0">
    <property type="entry name" value="INTERMEMBRANE TRANSPORT PROTEIN YEBT"/>
    <property type="match status" value="1"/>
</dbReference>
<dbReference type="PANTHER" id="PTHR30462">
    <property type="entry name" value="INTERMEMBRANE TRANSPORT PROTEIN PQIB-RELATED"/>
    <property type="match status" value="1"/>
</dbReference>
<feature type="domain" description="Mce/MlaD" evidence="8">
    <location>
        <begin position="296"/>
        <end position="391"/>
    </location>
</feature>
<keyword evidence="10" id="KW-1185">Reference proteome</keyword>
<organism evidence="9 10">
    <name type="scientific">Desulfosarcina alkanivorans</name>
    <dbReference type="NCBI Taxonomy" id="571177"/>
    <lineage>
        <taxon>Bacteria</taxon>
        <taxon>Pseudomonadati</taxon>
        <taxon>Thermodesulfobacteriota</taxon>
        <taxon>Desulfobacteria</taxon>
        <taxon>Desulfobacterales</taxon>
        <taxon>Desulfosarcinaceae</taxon>
        <taxon>Desulfosarcina</taxon>
    </lineage>
</organism>
<evidence type="ECO:0000256" key="1">
    <source>
        <dbReference type="ARBA" id="ARBA00004533"/>
    </source>
</evidence>
<accession>A0A5K7YIC7</accession>
<evidence type="ECO:0000256" key="3">
    <source>
        <dbReference type="ARBA" id="ARBA00022519"/>
    </source>
</evidence>
<protein>
    <submittedName>
        <fullName evidence="9">Paraquat-inducible protein B</fullName>
    </submittedName>
</protein>
<proteinExistence type="predicted"/>
<feature type="transmembrane region" description="Helical" evidence="7">
    <location>
        <begin position="27"/>
        <end position="44"/>
    </location>
</feature>
<keyword evidence="3" id="KW-0997">Cell inner membrane</keyword>
<evidence type="ECO:0000256" key="6">
    <source>
        <dbReference type="ARBA" id="ARBA00023136"/>
    </source>
</evidence>
<evidence type="ECO:0000259" key="8">
    <source>
        <dbReference type="Pfam" id="PF02470"/>
    </source>
</evidence>
<evidence type="ECO:0000313" key="10">
    <source>
        <dbReference type="Proteomes" id="UP000427906"/>
    </source>
</evidence>
<dbReference type="Pfam" id="PF02470">
    <property type="entry name" value="MlaD"/>
    <property type="match status" value="3"/>
</dbReference>
<reference evidence="9 10" key="1">
    <citation type="submission" date="2019-11" db="EMBL/GenBank/DDBJ databases">
        <title>Comparative genomics of hydrocarbon-degrading Desulfosarcina strains.</title>
        <authorList>
            <person name="Watanabe M."/>
            <person name="Kojima H."/>
            <person name="Fukui M."/>
        </authorList>
    </citation>
    <scope>NUCLEOTIDE SEQUENCE [LARGE SCALE GENOMIC DNA]</scope>
    <source>
        <strain evidence="9 10">PL12</strain>
    </source>
</reference>
<evidence type="ECO:0000256" key="7">
    <source>
        <dbReference type="SAM" id="Phobius"/>
    </source>
</evidence>
<name>A0A5K7YIC7_9BACT</name>
<dbReference type="Proteomes" id="UP000427906">
    <property type="component" value="Chromosome"/>
</dbReference>
<dbReference type="RefSeq" id="WP_155315869.1">
    <property type="nucleotide sequence ID" value="NZ_AP021874.1"/>
</dbReference>
<evidence type="ECO:0000313" key="9">
    <source>
        <dbReference type="EMBL" id="BBO67629.1"/>
    </source>
</evidence>
<keyword evidence="4 7" id="KW-0812">Transmembrane</keyword>
<comment type="subcellular location">
    <subcellularLocation>
        <location evidence="1">Cell inner membrane</location>
    </subcellularLocation>
</comment>
<dbReference type="KEGG" id="dalk:DSCA_15590"/>
<evidence type="ECO:0000256" key="4">
    <source>
        <dbReference type="ARBA" id="ARBA00022692"/>
    </source>
</evidence>
<dbReference type="InterPro" id="IPR003399">
    <property type="entry name" value="Mce/MlaD"/>
</dbReference>
<feature type="domain" description="Mce/MlaD" evidence="8">
    <location>
        <begin position="51"/>
        <end position="142"/>
    </location>
</feature>